<evidence type="ECO:0000256" key="1">
    <source>
        <dbReference type="SAM" id="MobiDB-lite"/>
    </source>
</evidence>
<dbReference type="Proteomes" id="UP001153954">
    <property type="component" value="Unassembled WGS sequence"/>
</dbReference>
<keyword evidence="3" id="KW-1185">Reference proteome</keyword>
<feature type="compositionally biased region" description="Basic and acidic residues" evidence="1">
    <location>
        <begin position="28"/>
        <end position="45"/>
    </location>
</feature>
<dbReference type="EMBL" id="CAKOGL010000008">
    <property type="protein sequence ID" value="CAH2089468.1"/>
    <property type="molecule type" value="Genomic_DNA"/>
</dbReference>
<accession>A0AAU9TRU9</accession>
<protein>
    <submittedName>
        <fullName evidence="2">Uncharacterized protein</fullName>
    </submittedName>
</protein>
<dbReference type="AlphaFoldDB" id="A0AAU9TRU9"/>
<organism evidence="2 3">
    <name type="scientific">Euphydryas editha</name>
    <name type="common">Edith's checkerspot</name>
    <dbReference type="NCBI Taxonomy" id="104508"/>
    <lineage>
        <taxon>Eukaryota</taxon>
        <taxon>Metazoa</taxon>
        <taxon>Ecdysozoa</taxon>
        <taxon>Arthropoda</taxon>
        <taxon>Hexapoda</taxon>
        <taxon>Insecta</taxon>
        <taxon>Pterygota</taxon>
        <taxon>Neoptera</taxon>
        <taxon>Endopterygota</taxon>
        <taxon>Lepidoptera</taxon>
        <taxon>Glossata</taxon>
        <taxon>Ditrysia</taxon>
        <taxon>Papilionoidea</taxon>
        <taxon>Nymphalidae</taxon>
        <taxon>Nymphalinae</taxon>
        <taxon>Euphydryas</taxon>
    </lineage>
</organism>
<sequence length="66" mass="6942">MIPVGSSAFQPQRRAGAARRRAAASAAHSEEAEGRERRAVDDSRHAAHRHAAPLHLHLAAACSPAA</sequence>
<evidence type="ECO:0000313" key="3">
    <source>
        <dbReference type="Proteomes" id="UP001153954"/>
    </source>
</evidence>
<feature type="region of interest" description="Disordered" evidence="1">
    <location>
        <begin position="1"/>
        <end position="52"/>
    </location>
</feature>
<name>A0AAU9TRU9_EUPED</name>
<evidence type="ECO:0000313" key="2">
    <source>
        <dbReference type="EMBL" id="CAH2089468.1"/>
    </source>
</evidence>
<reference evidence="2" key="1">
    <citation type="submission" date="2022-03" db="EMBL/GenBank/DDBJ databases">
        <authorList>
            <person name="Tunstrom K."/>
        </authorList>
    </citation>
    <scope>NUCLEOTIDE SEQUENCE</scope>
</reference>
<comment type="caution">
    <text evidence="2">The sequence shown here is derived from an EMBL/GenBank/DDBJ whole genome shotgun (WGS) entry which is preliminary data.</text>
</comment>
<gene>
    <name evidence="2" type="ORF">EEDITHA_LOCUS5518</name>
</gene>
<proteinExistence type="predicted"/>